<evidence type="ECO:0000313" key="6">
    <source>
        <dbReference type="Proteomes" id="UP001162131"/>
    </source>
</evidence>
<dbReference type="Proteomes" id="UP001162131">
    <property type="component" value="Unassembled WGS sequence"/>
</dbReference>
<gene>
    <name evidence="5" type="ORF">BSTOLATCC_MIC29692</name>
</gene>
<organism evidence="5 6">
    <name type="scientific">Blepharisma stoltei</name>
    <dbReference type="NCBI Taxonomy" id="1481888"/>
    <lineage>
        <taxon>Eukaryota</taxon>
        <taxon>Sar</taxon>
        <taxon>Alveolata</taxon>
        <taxon>Ciliophora</taxon>
        <taxon>Postciliodesmatophora</taxon>
        <taxon>Heterotrichea</taxon>
        <taxon>Heterotrichida</taxon>
        <taxon>Blepharismidae</taxon>
        <taxon>Blepharisma</taxon>
    </lineage>
</organism>
<protein>
    <recommendedName>
        <fullName evidence="7">Vacuolar protein sorting-associated protein 16 homolog</fullName>
    </recommendedName>
</protein>
<dbReference type="PANTHER" id="PTHR12811">
    <property type="entry name" value="VACUOLAR PROTEIN SORTING VPS16"/>
    <property type="match status" value="1"/>
</dbReference>
<dbReference type="GO" id="GO:0006886">
    <property type="term" value="P:intracellular protein transport"/>
    <property type="evidence" value="ECO:0007669"/>
    <property type="project" value="InterPro"/>
</dbReference>
<keyword evidence="6" id="KW-1185">Reference proteome</keyword>
<dbReference type="InterPro" id="IPR006925">
    <property type="entry name" value="Vps16_C"/>
</dbReference>
<dbReference type="Pfam" id="PF04841">
    <property type="entry name" value="Vps16_N"/>
    <property type="match status" value="1"/>
</dbReference>
<dbReference type="GO" id="GO:0005765">
    <property type="term" value="C:lysosomal membrane"/>
    <property type="evidence" value="ECO:0007669"/>
    <property type="project" value="TreeGrafter"/>
</dbReference>
<dbReference type="PIRSF" id="PIRSF007949">
    <property type="entry name" value="VPS16"/>
    <property type="match status" value="1"/>
</dbReference>
<feature type="domain" description="Vps16 N-terminal" evidence="4">
    <location>
        <begin position="5"/>
        <end position="424"/>
    </location>
</feature>
<dbReference type="InterPro" id="IPR016534">
    <property type="entry name" value="VPS16"/>
</dbReference>
<dbReference type="InterPro" id="IPR006926">
    <property type="entry name" value="Vps16_N"/>
</dbReference>
<dbReference type="EMBL" id="CAJZBQ010000029">
    <property type="protein sequence ID" value="CAG9321783.1"/>
    <property type="molecule type" value="Genomic_DNA"/>
</dbReference>
<sequence>MDLDNWVPFKSEFYKIALRYTMNWKLETEFKNVLFAISPNKYLIAKLVNPDALSNNSGSFDILVDRQITIHTLSGRLLRRYEWDFTRKLAYLIWTDDDTVTTICRNGEIDVFSANDDKPSFPPPMFGISPSSNNEIIACEFNEKTLYILTAENKFYCLRNFPNCHSFVPEPIITVPKQYQISCFTIIPPLYSYSGFSDIYCGCSNGGIVIIEEMKYIKFVEKFPISYDKIGSSAKFIKSSAGKKLIVVLDNLEAFLINSNFSDSASKIEIENKAKFKQIFWIGDETIGLAYSNRVILLNGDSNCVIPFPNSQEGVFCYSFYDEIRIITGDLFMSWEKVGSVLYNSLSKKQTLPSTLLYSAYEKREIDKFESDKIISHLINTDEVSDAIEFLLQFACSEVNSIIQEKLLKAVWYGKSFLASGTFNEERYSTISDRLKLINKFNDETVAIPVTYKRLNYMQSNSDDFIKKLVYSNNHLLALELAKIWKARPERIFEEWACSKLQNLAFDDDDMYEILYSKLKLCPSVSYINIAKSSYDYGRKDLAKRFVNNEKKLSRKIPMLIYINEILQALDLSIESKDPDLIYQVIFKIHEIINKAKSDPELLENSNYLFESTLTKSISKELFLIYIKQVDEDLYYKSLTFLKRQEEIGHLTIIKALKMKRLNQKITYFNVAKDIYASLKNKFYEKAMIRQIQLIDEQKLLAKATGDSSLVCTSISGTLFQLIYGDEHAMVKKFAKRMKVKDGLLWCITIKAKESKGDFIGIENLLKLKKKPPSGFKPFINVFVRHNYYRLAEELIMKETKDPFYQFSMLERIKSYTKAAEVAIKNKLYDLLPELVENSKDREVEVFVNNAMALLNKK</sequence>
<comment type="similarity">
    <text evidence="1 2">Belongs to the VPS16 family.</text>
</comment>
<name>A0AAU9JDX7_9CILI</name>
<dbReference type="GO" id="GO:0005768">
    <property type="term" value="C:endosome"/>
    <property type="evidence" value="ECO:0007669"/>
    <property type="project" value="TreeGrafter"/>
</dbReference>
<reference evidence="5" key="1">
    <citation type="submission" date="2021-09" db="EMBL/GenBank/DDBJ databases">
        <authorList>
            <consortium name="AG Swart"/>
            <person name="Singh M."/>
            <person name="Singh A."/>
            <person name="Seah K."/>
            <person name="Emmerich C."/>
        </authorList>
    </citation>
    <scope>NUCLEOTIDE SEQUENCE</scope>
    <source>
        <strain evidence="5">ATCC30299</strain>
    </source>
</reference>
<evidence type="ECO:0000313" key="5">
    <source>
        <dbReference type="EMBL" id="CAG9321783.1"/>
    </source>
</evidence>
<comment type="caution">
    <text evidence="5">The sequence shown here is derived from an EMBL/GenBank/DDBJ whole genome shotgun (WGS) entry which is preliminary data.</text>
</comment>
<dbReference type="Gene3D" id="1.10.150.780">
    <property type="entry name" value="Vps16, C-terminal region"/>
    <property type="match status" value="1"/>
</dbReference>
<evidence type="ECO:0008006" key="7">
    <source>
        <dbReference type="Google" id="ProtNLM"/>
    </source>
</evidence>
<dbReference type="PANTHER" id="PTHR12811:SF0">
    <property type="entry name" value="VACUOLAR PROTEIN SORTING-ASSOCIATED PROTEIN 16 HOMOLOG"/>
    <property type="match status" value="1"/>
</dbReference>
<dbReference type="GO" id="GO:0003779">
    <property type="term" value="F:actin binding"/>
    <property type="evidence" value="ECO:0007669"/>
    <property type="project" value="TreeGrafter"/>
</dbReference>
<accession>A0AAU9JDX7</accession>
<dbReference type="InterPro" id="IPR038132">
    <property type="entry name" value="Vps16_C_sf"/>
</dbReference>
<evidence type="ECO:0000256" key="1">
    <source>
        <dbReference type="ARBA" id="ARBA00009250"/>
    </source>
</evidence>
<dbReference type="Pfam" id="PF04840">
    <property type="entry name" value="Vps16_C"/>
    <property type="match status" value="1"/>
</dbReference>
<evidence type="ECO:0000259" key="3">
    <source>
        <dbReference type="Pfam" id="PF04840"/>
    </source>
</evidence>
<dbReference type="AlphaFoldDB" id="A0AAU9JDX7"/>
<dbReference type="GO" id="GO:0016197">
    <property type="term" value="P:endosomal transport"/>
    <property type="evidence" value="ECO:0007669"/>
    <property type="project" value="TreeGrafter"/>
</dbReference>
<evidence type="ECO:0000256" key="2">
    <source>
        <dbReference type="PIRNR" id="PIRNR007949"/>
    </source>
</evidence>
<proteinExistence type="inferred from homology"/>
<dbReference type="GO" id="GO:0030897">
    <property type="term" value="C:HOPS complex"/>
    <property type="evidence" value="ECO:0007669"/>
    <property type="project" value="TreeGrafter"/>
</dbReference>
<feature type="domain" description="Vps16 C-terminal" evidence="3">
    <location>
        <begin position="525"/>
        <end position="848"/>
    </location>
</feature>
<dbReference type="GO" id="GO:0042144">
    <property type="term" value="P:vacuole fusion, non-autophagic"/>
    <property type="evidence" value="ECO:0007669"/>
    <property type="project" value="TreeGrafter"/>
</dbReference>
<evidence type="ECO:0000259" key="4">
    <source>
        <dbReference type="Pfam" id="PF04841"/>
    </source>
</evidence>